<name>A0A9P6GSC4_9PLEO</name>
<keyword evidence="3" id="KW-1185">Reference proteome</keyword>
<comment type="caution">
    <text evidence="2">The sequence shown here is derived from an EMBL/GenBank/DDBJ whole genome shotgun (WGS) entry which is preliminary data.</text>
</comment>
<gene>
    <name evidence="2" type="ORF">PMIN01_00515</name>
</gene>
<feature type="region of interest" description="Disordered" evidence="1">
    <location>
        <begin position="1"/>
        <end position="35"/>
    </location>
</feature>
<dbReference type="AlphaFoldDB" id="A0A9P6GSC4"/>
<protein>
    <submittedName>
        <fullName evidence="2">Uncharacterized protein</fullName>
    </submittedName>
</protein>
<sequence>MTPPPISFVSSPKSLDAPQARTRTRARSIRASQPLGTVGTPTYLTSLWRPKAVRRRPLASKLCHFPLPV</sequence>
<evidence type="ECO:0000256" key="1">
    <source>
        <dbReference type="SAM" id="MobiDB-lite"/>
    </source>
</evidence>
<evidence type="ECO:0000313" key="2">
    <source>
        <dbReference type="EMBL" id="KAF9740976.1"/>
    </source>
</evidence>
<reference evidence="2" key="1">
    <citation type="journal article" date="2020" name="Mol. Plant Microbe Interact.">
        <title>Genome Sequence of the Biocontrol Agent Coniothyrium minitans strain Conio (IMI 134523).</title>
        <authorList>
            <person name="Patel D."/>
            <person name="Shittu T.A."/>
            <person name="Baroncelli R."/>
            <person name="Muthumeenakshi S."/>
            <person name="Osborne T.H."/>
            <person name="Janganan T.K."/>
            <person name="Sreenivasaprasad S."/>
        </authorList>
    </citation>
    <scope>NUCLEOTIDE SEQUENCE</scope>
    <source>
        <strain evidence="2">Conio</strain>
    </source>
</reference>
<dbReference type="EMBL" id="WJXW01000001">
    <property type="protein sequence ID" value="KAF9740976.1"/>
    <property type="molecule type" value="Genomic_DNA"/>
</dbReference>
<accession>A0A9P6GSC4</accession>
<proteinExistence type="predicted"/>
<evidence type="ECO:0000313" key="3">
    <source>
        <dbReference type="Proteomes" id="UP000756921"/>
    </source>
</evidence>
<dbReference type="Proteomes" id="UP000756921">
    <property type="component" value="Unassembled WGS sequence"/>
</dbReference>
<organism evidence="2 3">
    <name type="scientific">Paraphaeosphaeria minitans</name>
    <dbReference type="NCBI Taxonomy" id="565426"/>
    <lineage>
        <taxon>Eukaryota</taxon>
        <taxon>Fungi</taxon>
        <taxon>Dikarya</taxon>
        <taxon>Ascomycota</taxon>
        <taxon>Pezizomycotina</taxon>
        <taxon>Dothideomycetes</taxon>
        <taxon>Pleosporomycetidae</taxon>
        <taxon>Pleosporales</taxon>
        <taxon>Massarineae</taxon>
        <taxon>Didymosphaeriaceae</taxon>
        <taxon>Paraphaeosphaeria</taxon>
    </lineage>
</organism>